<comment type="caution">
    <text evidence="1">The sequence shown here is derived from an EMBL/GenBank/DDBJ whole genome shotgun (WGS) entry which is preliminary data.</text>
</comment>
<protein>
    <submittedName>
        <fullName evidence="1">Uncharacterized protein</fullName>
    </submittedName>
</protein>
<dbReference type="EMBL" id="BGPR01001964">
    <property type="protein sequence ID" value="GBM65197.1"/>
    <property type="molecule type" value="Genomic_DNA"/>
</dbReference>
<dbReference type="Proteomes" id="UP000499080">
    <property type="component" value="Unassembled WGS sequence"/>
</dbReference>
<gene>
    <name evidence="1" type="ORF">AVEN_82374_1</name>
</gene>
<name>A0A4Y2HIQ2_ARAVE</name>
<dbReference type="AlphaFoldDB" id="A0A4Y2HIQ2"/>
<proteinExistence type="predicted"/>
<sequence>MRKFYDYKTTILEPTASTLSCPNELKPGTTIVDADRTGNSRFKTAVLNWTTWPPTLTVQMNPKT</sequence>
<evidence type="ECO:0000313" key="2">
    <source>
        <dbReference type="Proteomes" id="UP000499080"/>
    </source>
</evidence>
<keyword evidence="2" id="KW-1185">Reference proteome</keyword>
<evidence type="ECO:0000313" key="1">
    <source>
        <dbReference type="EMBL" id="GBM65197.1"/>
    </source>
</evidence>
<feature type="non-terminal residue" evidence="1">
    <location>
        <position position="64"/>
    </location>
</feature>
<reference evidence="1 2" key="1">
    <citation type="journal article" date="2019" name="Sci. Rep.">
        <title>Orb-weaving spider Araneus ventricosus genome elucidates the spidroin gene catalogue.</title>
        <authorList>
            <person name="Kono N."/>
            <person name="Nakamura H."/>
            <person name="Ohtoshi R."/>
            <person name="Moran D.A.P."/>
            <person name="Shinohara A."/>
            <person name="Yoshida Y."/>
            <person name="Fujiwara M."/>
            <person name="Mori M."/>
            <person name="Tomita M."/>
            <person name="Arakawa K."/>
        </authorList>
    </citation>
    <scope>NUCLEOTIDE SEQUENCE [LARGE SCALE GENOMIC DNA]</scope>
</reference>
<organism evidence="1 2">
    <name type="scientific">Araneus ventricosus</name>
    <name type="common">Orbweaver spider</name>
    <name type="synonym">Epeira ventricosa</name>
    <dbReference type="NCBI Taxonomy" id="182803"/>
    <lineage>
        <taxon>Eukaryota</taxon>
        <taxon>Metazoa</taxon>
        <taxon>Ecdysozoa</taxon>
        <taxon>Arthropoda</taxon>
        <taxon>Chelicerata</taxon>
        <taxon>Arachnida</taxon>
        <taxon>Araneae</taxon>
        <taxon>Araneomorphae</taxon>
        <taxon>Entelegynae</taxon>
        <taxon>Araneoidea</taxon>
        <taxon>Araneidae</taxon>
        <taxon>Araneus</taxon>
    </lineage>
</organism>
<accession>A0A4Y2HIQ2</accession>